<keyword evidence="4 6" id="KW-0472">Membrane</keyword>
<protein>
    <submittedName>
        <fullName evidence="8">Uu.00g082670.m01.CDS01</fullName>
    </submittedName>
</protein>
<evidence type="ECO:0000256" key="3">
    <source>
        <dbReference type="ARBA" id="ARBA00022989"/>
    </source>
</evidence>
<keyword evidence="9" id="KW-1185">Reference proteome</keyword>
<gene>
    <name evidence="8" type="ORF">KHLLAP_LOCUS7549</name>
</gene>
<comment type="caution">
    <text evidence="8">The sequence shown here is derived from an EMBL/GenBank/DDBJ whole genome shotgun (WGS) entry which is preliminary data.</text>
</comment>
<evidence type="ECO:0000256" key="4">
    <source>
        <dbReference type="ARBA" id="ARBA00023136"/>
    </source>
</evidence>
<feature type="domain" description="MARVEL" evidence="7">
    <location>
        <begin position="18"/>
        <end position="130"/>
    </location>
</feature>
<evidence type="ECO:0000313" key="9">
    <source>
        <dbReference type="Proteomes" id="UP001295740"/>
    </source>
</evidence>
<comment type="subcellular location">
    <subcellularLocation>
        <location evidence="1">Membrane</location>
        <topology evidence="1">Multi-pass membrane protein</topology>
    </subcellularLocation>
</comment>
<feature type="transmembrane region" description="Helical" evidence="6">
    <location>
        <begin position="46"/>
        <end position="66"/>
    </location>
</feature>
<dbReference type="PANTHER" id="PTHR37451">
    <property type="entry name" value="MARVEL DOMAIN"/>
    <property type="match status" value="1"/>
</dbReference>
<accession>A0AAI8YJF0</accession>
<name>A0AAI8YJF0_9PEZI</name>
<evidence type="ECO:0000256" key="1">
    <source>
        <dbReference type="ARBA" id="ARBA00004141"/>
    </source>
</evidence>
<evidence type="ECO:0000259" key="7">
    <source>
        <dbReference type="Pfam" id="PF01284"/>
    </source>
</evidence>
<dbReference type="GO" id="GO:0016020">
    <property type="term" value="C:membrane"/>
    <property type="evidence" value="ECO:0007669"/>
    <property type="project" value="UniProtKB-SubCell"/>
</dbReference>
<dbReference type="PANTHER" id="PTHR37451:SF4">
    <property type="entry name" value="MARVEL DOMAIN-CONTAINING PROTEIN"/>
    <property type="match status" value="1"/>
</dbReference>
<feature type="transmembrane region" description="Helical" evidence="6">
    <location>
        <begin position="146"/>
        <end position="172"/>
    </location>
</feature>
<feature type="compositionally biased region" description="Low complexity" evidence="5">
    <location>
        <begin position="206"/>
        <end position="232"/>
    </location>
</feature>
<keyword evidence="3 6" id="KW-1133">Transmembrane helix</keyword>
<evidence type="ECO:0000256" key="5">
    <source>
        <dbReference type="SAM" id="MobiDB-lite"/>
    </source>
</evidence>
<feature type="transmembrane region" description="Helical" evidence="6">
    <location>
        <begin position="20"/>
        <end position="40"/>
    </location>
</feature>
<evidence type="ECO:0000256" key="6">
    <source>
        <dbReference type="SAM" id="Phobius"/>
    </source>
</evidence>
<dbReference type="InterPro" id="IPR008253">
    <property type="entry name" value="Marvel"/>
</dbReference>
<evidence type="ECO:0000313" key="8">
    <source>
        <dbReference type="EMBL" id="CAJ2507081.1"/>
    </source>
</evidence>
<feature type="region of interest" description="Disordered" evidence="5">
    <location>
        <begin position="186"/>
        <end position="268"/>
    </location>
</feature>
<dbReference type="Pfam" id="PF01284">
    <property type="entry name" value="MARVEL"/>
    <property type="match status" value="1"/>
</dbReference>
<dbReference type="Proteomes" id="UP001295740">
    <property type="component" value="Unassembled WGS sequence"/>
</dbReference>
<organism evidence="8 9">
    <name type="scientific">Anthostomella pinea</name>
    <dbReference type="NCBI Taxonomy" id="933095"/>
    <lineage>
        <taxon>Eukaryota</taxon>
        <taxon>Fungi</taxon>
        <taxon>Dikarya</taxon>
        <taxon>Ascomycota</taxon>
        <taxon>Pezizomycotina</taxon>
        <taxon>Sordariomycetes</taxon>
        <taxon>Xylariomycetidae</taxon>
        <taxon>Xylariales</taxon>
        <taxon>Xylariaceae</taxon>
        <taxon>Anthostomella</taxon>
    </lineage>
</organism>
<dbReference type="AlphaFoldDB" id="A0AAI8YJF0"/>
<evidence type="ECO:0000256" key="2">
    <source>
        <dbReference type="ARBA" id="ARBA00022692"/>
    </source>
</evidence>
<sequence>MEDVKKGERLIPTPKWFIALRVLQIVIAVVVVGLAGWWIHGLYYDALGFAIFCGLFTWIIALYAILTEHTPACRRAYNTWAILALDGVMVVFWLAALGAVAHLRSTFTVDVQASCSSDGSAVNSGHCTVYNKRNDDDVVGVATDGALAVLSGIAGICAIVMLLFVATFAYVCHYFRLAYVGREGGGSDGGEAEKGAGATELNAGIPPQQQSQPLLHQQNQNGWAGQQQQQQQTGYPVYGQDTAYDPYAPQNTVYSPQHVGHPQQTYSH</sequence>
<keyword evidence="2 6" id="KW-0812">Transmembrane</keyword>
<reference evidence="8" key="1">
    <citation type="submission" date="2023-10" db="EMBL/GenBank/DDBJ databases">
        <authorList>
            <person name="Hackl T."/>
        </authorList>
    </citation>
    <scope>NUCLEOTIDE SEQUENCE</scope>
</reference>
<feature type="transmembrane region" description="Helical" evidence="6">
    <location>
        <begin position="78"/>
        <end position="101"/>
    </location>
</feature>
<proteinExistence type="predicted"/>
<dbReference type="EMBL" id="CAUWAG010000010">
    <property type="protein sequence ID" value="CAJ2507081.1"/>
    <property type="molecule type" value="Genomic_DNA"/>
</dbReference>